<name>A0A370H0P6_9HYPH</name>
<evidence type="ECO:0000313" key="2">
    <source>
        <dbReference type="EMBL" id="RDI49563.1"/>
    </source>
</evidence>
<dbReference type="Proteomes" id="UP000254925">
    <property type="component" value="Unassembled WGS sequence"/>
</dbReference>
<feature type="transmembrane region" description="Helical" evidence="1">
    <location>
        <begin position="31"/>
        <end position="51"/>
    </location>
</feature>
<keyword evidence="1" id="KW-1133">Transmembrane helix</keyword>
<organism evidence="2 3">
    <name type="scientific">Microvirga subterranea</name>
    <dbReference type="NCBI Taxonomy" id="186651"/>
    <lineage>
        <taxon>Bacteria</taxon>
        <taxon>Pseudomonadati</taxon>
        <taxon>Pseudomonadota</taxon>
        <taxon>Alphaproteobacteria</taxon>
        <taxon>Hyphomicrobiales</taxon>
        <taxon>Methylobacteriaceae</taxon>
        <taxon>Microvirga</taxon>
    </lineage>
</organism>
<evidence type="ECO:0000313" key="3">
    <source>
        <dbReference type="Proteomes" id="UP000254925"/>
    </source>
</evidence>
<reference evidence="2 3" key="1">
    <citation type="submission" date="2018-07" db="EMBL/GenBank/DDBJ databases">
        <title>Genomic Encyclopedia of Type Strains, Phase IV (KMG-IV): sequencing the most valuable type-strain genomes for metagenomic binning, comparative biology and taxonomic classification.</title>
        <authorList>
            <person name="Goeker M."/>
        </authorList>
    </citation>
    <scope>NUCLEOTIDE SEQUENCE [LARGE SCALE GENOMIC DNA]</scope>
    <source>
        <strain evidence="2 3">DSM 14364</strain>
    </source>
</reference>
<keyword evidence="1" id="KW-0472">Membrane</keyword>
<protein>
    <submittedName>
        <fullName evidence="2">Uncharacterized protein</fullName>
    </submittedName>
</protein>
<evidence type="ECO:0000256" key="1">
    <source>
        <dbReference type="SAM" id="Phobius"/>
    </source>
</evidence>
<proteinExistence type="predicted"/>
<accession>A0A370H0P6</accession>
<dbReference type="AlphaFoldDB" id="A0A370H0P6"/>
<sequence>MNTYDPDLHEQHRKLDAIDARLARHQQTTRTALILFSLLVALALMLIVNHIPQCATMLETLLRSLP</sequence>
<dbReference type="RefSeq" id="WP_114773548.1">
    <property type="nucleotide sequence ID" value="NZ_QQBB01000027.1"/>
</dbReference>
<keyword evidence="1" id="KW-0812">Transmembrane</keyword>
<keyword evidence="3" id="KW-1185">Reference proteome</keyword>
<dbReference type="EMBL" id="QQBB01000027">
    <property type="protein sequence ID" value="RDI49563.1"/>
    <property type="molecule type" value="Genomic_DNA"/>
</dbReference>
<comment type="caution">
    <text evidence="2">The sequence shown here is derived from an EMBL/GenBank/DDBJ whole genome shotgun (WGS) entry which is preliminary data.</text>
</comment>
<gene>
    <name evidence="2" type="ORF">DES45_1274</name>
</gene>